<evidence type="ECO:0000259" key="5">
    <source>
        <dbReference type="Pfam" id="PF00296"/>
    </source>
</evidence>
<dbReference type="InterPro" id="IPR050172">
    <property type="entry name" value="SsuD_RutA_monooxygenase"/>
</dbReference>
<keyword evidence="7" id="KW-1185">Reference proteome</keyword>
<dbReference type="Pfam" id="PF00296">
    <property type="entry name" value="Bac_luciferase"/>
    <property type="match status" value="1"/>
</dbReference>
<reference evidence="6 7" key="1">
    <citation type="submission" date="2018-06" db="EMBL/GenBank/DDBJ databases">
        <title>Actinomadura craniellae sp. nov. isolated from marine sponge Craniella sp.</title>
        <authorList>
            <person name="Li L."/>
            <person name="Xu Q.H."/>
            <person name="Lin H.W."/>
            <person name="Lu Y.H."/>
        </authorList>
    </citation>
    <scope>NUCLEOTIDE SEQUENCE [LARGE SCALE GENOMIC DNA]</scope>
    <source>
        <strain evidence="6 7">LHW63021</strain>
    </source>
</reference>
<evidence type="ECO:0000256" key="3">
    <source>
        <dbReference type="ARBA" id="ARBA00023002"/>
    </source>
</evidence>
<dbReference type="EMBL" id="QLYX01000012">
    <property type="protein sequence ID" value="RAY12603.1"/>
    <property type="molecule type" value="Genomic_DNA"/>
</dbReference>
<keyword evidence="4" id="KW-0503">Monooxygenase</keyword>
<comment type="caution">
    <text evidence="6">The sequence shown here is derived from an EMBL/GenBank/DDBJ whole genome shotgun (WGS) entry which is preliminary data.</text>
</comment>
<dbReference type="Proteomes" id="UP000251891">
    <property type="component" value="Unassembled WGS sequence"/>
</dbReference>
<dbReference type="PANTHER" id="PTHR42847:SF4">
    <property type="entry name" value="ALKANESULFONATE MONOOXYGENASE-RELATED"/>
    <property type="match status" value="1"/>
</dbReference>
<sequence length="299" mass="32497">MRHGVVILPEHRWSRAREIWSAAERLGFEHAWTYDHLMWRWLGDKPWFATVPTLTAAATATSTIKLGTLVASPNFRHPVNLAKELMTLDDISAGRLVCGVGAGSPVGYDAEIRGDAVLSPRERGIRFAEFVELLDRLLRRPVTSYEGVHYRAVGVRMEPGCVQSPRVPLAVAATGPRGMALAARFADIWVTSGKPNAFEAERYDQALPLLKEQNAAVDAACEAAGRDPTELDRLLITDAAVGGVLDSAETYRDAAGLFAGAGFTDLAVHWPRPEFPYQGSLDVLEEVAATVVRPQGGAK</sequence>
<dbReference type="GO" id="GO:0046306">
    <property type="term" value="P:alkanesulfonate catabolic process"/>
    <property type="evidence" value="ECO:0007669"/>
    <property type="project" value="TreeGrafter"/>
</dbReference>
<accession>A0A365H305</accession>
<dbReference type="RefSeq" id="WP_111870210.1">
    <property type="nucleotide sequence ID" value="NZ_QLYX01000012.1"/>
</dbReference>
<evidence type="ECO:0000313" key="7">
    <source>
        <dbReference type="Proteomes" id="UP000251891"/>
    </source>
</evidence>
<evidence type="ECO:0000313" key="6">
    <source>
        <dbReference type="EMBL" id="RAY12603.1"/>
    </source>
</evidence>
<dbReference type="GO" id="GO:0008726">
    <property type="term" value="F:alkanesulfonate monooxygenase activity"/>
    <property type="evidence" value="ECO:0007669"/>
    <property type="project" value="TreeGrafter"/>
</dbReference>
<feature type="domain" description="Luciferase-like" evidence="5">
    <location>
        <begin position="1"/>
        <end position="258"/>
    </location>
</feature>
<organism evidence="6 7">
    <name type="scientific">Actinomadura craniellae</name>
    <dbReference type="NCBI Taxonomy" id="2231787"/>
    <lineage>
        <taxon>Bacteria</taxon>
        <taxon>Bacillati</taxon>
        <taxon>Actinomycetota</taxon>
        <taxon>Actinomycetes</taxon>
        <taxon>Streptosporangiales</taxon>
        <taxon>Thermomonosporaceae</taxon>
        <taxon>Actinomadura</taxon>
    </lineage>
</organism>
<name>A0A365H305_9ACTN</name>
<dbReference type="InterPro" id="IPR036661">
    <property type="entry name" value="Luciferase-like_sf"/>
</dbReference>
<evidence type="ECO:0000256" key="4">
    <source>
        <dbReference type="ARBA" id="ARBA00023033"/>
    </source>
</evidence>
<dbReference type="OrthoDB" id="7374740at2"/>
<keyword evidence="3" id="KW-0560">Oxidoreductase</keyword>
<protein>
    <submittedName>
        <fullName evidence="6">LLM class flavin-dependent oxidoreductase</fullName>
    </submittedName>
</protein>
<dbReference type="PANTHER" id="PTHR42847">
    <property type="entry name" value="ALKANESULFONATE MONOOXYGENASE"/>
    <property type="match status" value="1"/>
</dbReference>
<dbReference type="InterPro" id="IPR011251">
    <property type="entry name" value="Luciferase-like_dom"/>
</dbReference>
<evidence type="ECO:0000256" key="1">
    <source>
        <dbReference type="ARBA" id="ARBA00022630"/>
    </source>
</evidence>
<proteinExistence type="predicted"/>
<keyword evidence="1" id="KW-0285">Flavoprotein</keyword>
<keyword evidence="2" id="KW-0288">FMN</keyword>
<gene>
    <name evidence="6" type="ORF">DPM19_23675</name>
</gene>
<dbReference type="AlphaFoldDB" id="A0A365H305"/>
<evidence type="ECO:0000256" key="2">
    <source>
        <dbReference type="ARBA" id="ARBA00022643"/>
    </source>
</evidence>
<dbReference type="Gene3D" id="3.20.20.30">
    <property type="entry name" value="Luciferase-like domain"/>
    <property type="match status" value="1"/>
</dbReference>
<dbReference type="SUPFAM" id="SSF51679">
    <property type="entry name" value="Bacterial luciferase-like"/>
    <property type="match status" value="1"/>
</dbReference>